<evidence type="ECO:0000259" key="10">
    <source>
        <dbReference type="Pfam" id="PF00768"/>
    </source>
</evidence>
<keyword evidence="11" id="KW-0645">Protease</keyword>
<evidence type="ECO:0000256" key="7">
    <source>
        <dbReference type="PIRSR" id="PIRSR618044-1"/>
    </source>
</evidence>
<gene>
    <name evidence="11" type="ORF">CO005_00775</name>
</gene>
<evidence type="ECO:0000256" key="5">
    <source>
        <dbReference type="ARBA" id="ARBA00022984"/>
    </source>
</evidence>
<dbReference type="GO" id="GO:0071555">
    <property type="term" value="P:cell wall organization"/>
    <property type="evidence" value="ECO:0007669"/>
    <property type="project" value="UniProtKB-KW"/>
</dbReference>
<comment type="similarity">
    <text evidence="1 9">Belongs to the peptidase S11 family.</text>
</comment>
<evidence type="ECO:0000256" key="8">
    <source>
        <dbReference type="PIRSR" id="PIRSR618044-2"/>
    </source>
</evidence>
<protein>
    <submittedName>
        <fullName evidence="11">D-alanyl-D-alanine carboxypeptidase</fullName>
    </submittedName>
</protein>
<keyword evidence="3" id="KW-0378">Hydrolase</keyword>
<evidence type="ECO:0000256" key="2">
    <source>
        <dbReference type="ARBA" id="ARBA00022729"/>
    </source>
</evidence>
<feature type="active site" evidence="7">
    <location>
        <position position="88"/>
    </location>
</feature>
<evidence type="ECO:0000256" key="9">
    <source>
        <dbReference type="RuleBase" id="RU004016"/>
    </source>
</evidence>
<keyword evidence="2" id="KW-0732">Signal</keyword>
<dbReference type="AlphaFoldDB" id="A0A2M7ID36"/>
<organism evidence="11 12">
    <name type="scientific">Candidatus Roizmanbacteria bacterium CG_4_8_14_3_um_filter_34_9</name>
    <dbReference type="NCBI Taxonomy" id="1974832"/>
    <lineage>
        <taxon>Bacteria</taxon>
        <taxon>Candidatus Roizmaniibacteriota</taxon>
    </lineage>
</organism>
<dbReference type="PANTHER" id="PTHR21581:SF6">
    <property type="entry name" value="TRAFFICKING PROTEIN PARTICLE COMPLEX SUBUNIT 12"/>
    <property type="match status" value="1"/>
</dbReference>
<dbReference type="PANTHER" id="PTHR21581">
    <property type="entry name" value="D-ALANYL-D-ALANINE CARBOXYPEPTIDASE"/>
    <property type="match status" value="1"/>
</dbReference>
<dbReference type="InterPro" id="IPR018044">
    <property type="entry name" value="Peptidase_S11"/>
</dbReference>
<dbReference type="PRINTS" id="PR00725">
    <property type="entry name" value="DADACBPTASE1"/>
</dbReference>
<dbReference type="GO" id="GO:0009002">
    <property type="term" value="F:serine-type D-Ala-D-Ala carboxypeptidase activity"/>
    <property type="evidence" value="ECO:0007669"/>
    <property type="project" value="InterPro"/>
</dbReference>
<dbReference type="Proteomes" id="UP000230822">
    <property type="component" value="Unassembled WGS sequence"/>
</dbReference>
<name>A0A2M7ID36_9BACT</name>
<dbReference type="GO" id="GO:0008360">
    <property type="term" value="P:regulation of cell shape"/>
    <property type="evidence" value="ECO:0007669"/>
    <property type="project" value="UniProtKB-KW"/>
</dbReference>
<dbReference type="SUPFAM" id="SSF56601">
    <property type="entry name" value="beta-lactamase/transpeptidase-like"/>
    <property type="match status" value="1"/>
</dbReference>
<evidence type="ECO:0000256" key="6">
    <source>
        <dbReference type="ARBA" id="ARBA00023316"/>
    </source>
</evidence>
<evidence type="ECO:0000313" key="12">
    <source>
        <dbReference type="Proteomes" id="UP000230822"/>
    </source>
</evidence>
<proteinExistence type="inferred from homology"/>
<evidence type="ECO:0000256" key="3">
    <source>
        <dbReference type="ARBA" id="ARBA00022801"/>
    </source>
</evidence>
<sequence>PFYPEVTAQAIYLVDLPSFTPIFFRNENLKLLPASTTKIITALVAMDIYKPDQIITVKKTIDEGQVMGLLVGEKITVENILYGTLVHSGNDAAFVLAENYGYDKFINLMNKKAESLGMKNSHFSNPNGLDSGTQHSTAFDLSLAARELLKNPYLSKIVSTKEITISDVDFKYFHQLTNVNKLLGEIQGLGGLKTGYTENAGENLVSFYKKNGHQFVIVILKSLDRFSDTRNIISWIEANVDYANF</sequence>
<keyword evidence="6" id="KW-0961">Cell wall biogenesis/degradation</keyword>
<dbReference type="EMBL" id="PFGU01000018">
    <property type="protein sequence ID" value="PIW73556.1"/>
    <property type="molecule type" value="Genomic_DNA"/>
</dbReference>
<feature type="active site" description="Acyl-ester intermediate" evidence="7">
    <location>
        <position position="35"/>
    </location>
</feature>
<evidence type="ECO:0000256" key="4">
    <source>
        <dbReference type="ARBA" id="ARBA00022960"/>
    </source>
</evidence>
<dbReference type="InterPro" id="IPR001967">
    <property type="entry name" value="Peptidase_S11_N"/>
</dbReference>
<dbReference type="GO" id="GO:0009252">
    <property type="term" value="P:peptidoglycan biosynthetic process"/>
    <property type="evidence" value="ECO:0007669"/>
    <property type="project" value="UniProtKB-KW"/>
</dbReference>
<keyword evidence="4" id="KW-0133">Cell shape</keyword>
<keyword evidence="5" id="KW-0573">Peptidoglycan synthesis</keyword>
<feature type="active site" description="Proton acceptor" evidence="7">
    <location>
        <position position="38"/>
    </location>
</feature>
<feature type="binding site" evidence="8">
    <location>
        <position position="193"/>
    </location>
    <ligand>
        <name>substrate</name>
    </ligand>
</feature>
<evidence type="ECO:0000313" key="11">
    <source>
        <dbReference type="EMBL" id="PIW73556.1"/>
    </source>
</evidence>
<keyword evidence="11" id="KW-0121">Carboxypeptidase</keyword>
<dbReference type="Gene3D" id="3.40.710.10">
    <property type="entry name" value="DD-peptidase/beta-lactamase superfamily"/>
    <property type="match status" value="1"/>
</dbReference>
<accession>A0A2M7ID36</accession>
<feature type="domain" description="Peptidase S11 D-alanyl-D-alanine carboxypeptidase A N-terminal" evidence="10">
    <location>
        <begin position="4"/>
        <end position="221"/>
    </location>
</feature>
<reference evidence="12" key="1">
    <citation type="submission" date="2017-09" db="EMBL/GenBank/DDBJ databases">
        <title>Depth-based differentiation of microbial function through sediment-hosted aquifers and enrichment of novel symbionts in the deep terrestrial subsurface.</title>
        <authorList>
            <person name="Probst A.J."/>
            <person name="Ladd B."/>
            <person name="Jarett J.K."/>
            <person name="Geller-Mcgrath D.E."/>
            <person name="Sieber C.M.K."/>
            <person name="Emerson J.B."/>
            <person name="Anantharaman K."/>
            <person name="Thomas B.C."/>
            <person name="Malmstrom R."/>
            <person name="Stieglmeier M."/>
            <person name="Klingl A."/>
            <person name="Woyke T."/>
            <person name="Ryan C.M."/>
            <person name="Banfield J.F."/>
        </authorList>
    </citation>
    <scope>NUCLEOTIDE SEQUENCE [LARGE SCALE GENOMIC DNA]</scope>
</reference>
<comment type="caution">
    <text evidence="11">The sequence shown here is derived from an EMBL/GenBank/DDBJ whole genome shotgun (WGS) entry which is preliminary data.</text>
</comment>
<feature type="non-terminal residue" evidence="11">
    <location>
        <position position="1"/>
    </location>
</feature>
<dbReference type="Pfam" id="PF00768">
    <property type="entry name" value="Peptidase_S11"/>
    <property type="match status" value="1"/>
</dbReference>
<evidence type="ECO:0000256" key="1">
    <source>
        <dbReference type="ARBA" id="ARBA00007164"/>
    </source>
</evidence>
<dbReference type="InterPro" id="IPR012338">
    <property type="entry name" value="Beta-lactam/transpept-like"/>
</dbReference>
<dbReference type="GO" id="GO:0006508">
    <property type="term" value="P:proteolysis"/>
    <property type="evidence" value="ECO:0007669"/>
    <property type="project" value="InterPro"/>
</dbReference>